<evidence type="ECO:0000256" key="2">
    <source>
        <dbReference type="ARBA" id="ARBA00022527"/>
    </source>
</evidence>
<evidence type="ECO:0000256" key="5">
    <source>
        <dbReference type="ARBA" id="ARBA00022777"/>
    </source>
</evidence>
<dbReference type="GO" id="GO:0005524">
    <property type="term" value="F:ATP binding"/>
    <property type="evidence" value="ECO:0007669"/>
    <property type="project" value="UniProtKB-UniRule"/>
</dbReference>
<gene>
    <name evidence="10" type="ORF">GSD1FS_1173</name>
</gene>
<dbReference type="Pfam" id="PF00069">
    <property type="entry name" value="Pkinase"/>
    <property type="match status" value="1"/>
</dbReference>
<evidence type="ECO:0000256" key="3">
    <source>
        <dbReference type="ARBA" id="ARBA00022679"/>
    </source>
</evidence>
<dbReference type="InterPro" id="IPR008271">
    <property type="entry name" value="Ser/Thr_kinase_AS"/>
</dbReference>
<keyword evidence="8" id="KW-1133">Transmembrane helix</keyword>
<keyword evidence="5 10" id="KW-0418">Kinase</keyword>
<dbReference type="InterPro" id="IPR000719">
    <property type="entry name" value="Prot_kinase_dom"/>
</dbReference>
<dbReference type="Proteomes" id="UP000487882">
    <property type="component" value="Unassembled WGS sequence"/>
</dbReference>
<keyword evidence="8" id="KW-0472">Membrane</keyword>
<keyword evidence="8" id="KW-0812">Transmembrane</keyword>
<feature type="transmembrane region" description="Helical" evidence="8">
    <location>
        <begin position="324"/>
        <end position="342"/>
    </location>
</feature>
<evidence type="ECO:0000256" key="1">
    <source>
        <dbReference type="ARBA" id="ARBA00012513"/>
    </source>
</evidence>
<dbReference type="SUPFAM" id="SSF56112">
    <property type="entry name" value="Protein kinase-like (PK-like)"/>
    <property type="match status" value="1"/>
</dbReference>
<accession>A0A7K1J5V8</accession>
<dbReference type="PROSITE" id="PS50011">
    <property type="entry name" value="PROTEIN_KINASE_DOM"/>
    <property type="match status" value="1"/>
</dbReference>
<evidence type="ECO:0000256" key="7">
    <source>
        <dbReference type="PROSITE-ProRule" id="PRU10141"/>
    </source>
</evidence>
<dbReference type="GO" id="GO:0004674">
    <property type="term" value="F:protein serine/threonine kinase activity"/>
    <property type="evidence" value="ECO:0007669"/>
    <property type="project" value="UniProtKB-KW"/>
</dbReference>
<dbReference type="InterPro" id="IPR011009">
    <property type="entry name" value="Kinase-like_dom_sf"/>
</dbReference>
<proteinExistence type="predicted"/>
<dbReference type="AlphaFoldDB" id="A0A7K1J5V8"/>
<organism evidence="10 11">
    <name type="scientific">Bifidobacterium canis</name>
    <dbReference type="NCBI Taxonomy" id="2610880"/>
    <lineage>
        <taxon>Bacteria</taxon>
        <taxon>Bacillati</taxon>
        <taxon>Actinomycetota</taxon>
        <taxon>Actinomycetes</taxon>
        <taxon>Bifidobacteriales</taxon>
        <taxon>Bifidobacteriaceae</taxon>
        <taxon>Bifidobacterium</taxon>
    </lineage>
</organism>
<keyword evidence="6 7" id="KW-0067">ATP-binding</keyword>
<dbReference type="CDD" id="cd14014">
    <property type="entry name" value="STKc_PknB_like"/>
    <property type="match status" value="1"/>
</dbReference>
<protein>
    <recommendedName>
        <fullName evidence="1">non-specific serine/threonine protein kinase</fullName>
        <ecNumber evidence="1">2.7.11.1</ecNumber>
    </recommendedName>
</protein>
<comment type="caution">
    <text evidence="10">The sequence shown here is derived from an EMBL/GenBank/DDBJ whole genome shotgun (WGS) entry which is preliminary data.</text>
</comment>
<dbReference type="PROSITE" id="PS00107">
    <property type="entry name" value="PROTEIN_KINASE_ATP"/>
    <property type="match status" value="1"/>
</dbReference>
<keyword evidence="4 7" id="KW-0547">Nucleotide-binding</keyword>
<dbReference type="InterPro" id="IPR017441">
    <property type="entry name" value="Protein_kinase_ATP_BS"/>
</dbReference>
<dbReference type="PROSITE" id="PS00108">
    <property type="entry name" value="PROTEIN_KINASE_ST"/>
    <property type="match status" value="1"/>
</dbReference>
<sequence>MTNVSPPHIDGYHHLRTLGRGSTATVHLYRQEGTGRHVAVKVSAGPADSATVNAFRAEANAMTRLSGHPYVLATYGMGVSDDGRDYIMLEYAPGGTLSNALRTRTLDVQEMLALGVKLASALATAHRAGIVHRDIKTSNVLFTARNAPALADFGVAAGAYDHMSTGYSLPWASPETLRSEGGGSEQADVYSLAAVLYASLVGMSPFEYGYHPRTAQQLTDSILLKPLPPIARADVPRSVYLILAAAMNRDADLRPSAFAFARELQRAQIELYGSVTPLRVDDADPYPANISRIRRERQAVLARNAVGERNRRHTRSGKQGKRTLAVLAMIAAPAVLVVLFAACIVPNADSAHSGTSIVTDSLPMPTDRSMEDSLTDAGAVPPVQRLAGTYVSATTVRFTWTNPSPRNGDAYMWSLESDSSAHTTHATELTVHAGNDARTCIQVSIVRVDRTVSEPSSACAVP</sequence>
<feature type="domain" description="Protein kinase" evidence="9">
    <location>
        <begin position="12"/>
        <end position="271"/>
    </location>
</feature>
<keyword evidence="11" id="KW-1185">Reference proteome</keyword>
<evidence type="ECO:0000313" key="11">
    <source>
        <dbReference type="Proteomes" id="UP000487882"/>
    </source>
</evidence>
<dbReference type="PANTHER" id="PTHR43289">
    <property type="entry name" value="MITOGEN-ACTIVATED PROTEIN KINASE KINASE KINASE 20-RELATED"/>
    <property type="match status" value="1"/>
</dbReference>
<keyword evidence="2 10" id="KW-0723">Serine/threonine-protein kinase</keyword>
<evidence type="ECO:0000256" key="8">
    <source>
        <dbReference type="SAM" id="Phobius"/>
    </source>
</evidence>
<evidence type="ECO:0000259" key="9">
    <source>
        <dbReference type="PROSITE" id="PS50011"/>
    </source>
</evidence>
<name>A0A7K1J5V8_9BIFI</name>
<feature type="binding site" evidence="7">
    <location>
        <position position="41"/>
    </location>
    <ligand>
        <name>ATP</name>
        <dbReference type="ChEBI" id="CHEBI:30616"/>
    </ligand>
</feature>
<dbReference type="RefSeq" id="WP_155588760.1">
    <property type="nucleotide sequence ID" value="NZ_WNLP01000005.1"/>
</dbReference>
<reference evidence="10 11" key="1">
    <citation type="submission" date="2019-09" db="EMBL/GenBank/DDBJ databases">
        <title>Bifidobacterium canis sp. nov., isolated from the digestive tract of German Shepherd dog puppy.</title>
        <authorList>
            <person name="Bunesova V."/>
        </authorList>
    </citation>
    <scope>NUCLEOTIDE SEQUENCE [LARGE SCALE GENOMIC DNA]</scope>
    <source>
        <strain evidence="10 11">GSD1FS</strain>
    </source>
</reference>
<evidence type="ECO:0000256" key="6">
    <source>
        <dbReference type="ARBA" id="ARBA00022840"/>
    </source>
</evidence>
<dbReference type="PANTHER" id="PTHR43289:SF6">
    <property type="entry name" value="SERINE_THREONINE-PROTEIN KINASE NEKL-3"/>
    <property type="match status" value="1"/>
</dbReference>
<evidence type="ECO:0000256" key="4">
    <source>
        <dbReference type="ARBA" id="ARBA00022741"/>
    </source>
</evidence>
<dbReference type="EMBL" id="WNLP01000005">
    <property type="protein sequence ID" value="MUH59830.1"/>
    <property type="molecule type" value="Genomic_DNA"/>
</dbReference>
<dbReference type="EC" id="2.7.11.1" evidence="1"/>
<evidence type="ECO:0000313" key="10">
    <source>
        <dbReference type="EMBL" id="MUH59830.1"/>
    </source>
</evidence>
<dbReference type="SMART" id="SM00220">
    <property type="entry name" value="S_TKc"/>
    <property type="match status" value="1"/>
</dbReference>
<keyword evidence="3" id="KW-0808">Transferase</keyword>
<dbReference type="Gene3D" id="1.10.510.10">
    <property type="entry name" value="Transferase(Phosphotransferase) domain 1"/>
    <property type="match status" value="1"/>
</dbReference>